<evidence type="ECO:0000256" key="10">
    <source>
        <dbReference type="ARBA" id="ARBA00023014"/>
    </source>
</evidence>
<comment type="subunit">
    <text evidence="4">Heterodimer composed of an alpha and a beta subunit.</text>
</comment>
<keyword evidence="9" id="KW-0408">Iron</keyword>
<dbReference type="EMBL" id="CP007493">
    <property type="protein sequence ID" value="AJB41337.1"/>
    <property type="molecule type" value="Genomic_DNA"/>
</dbReference>
<evidence type="ECO:0000256" key="2">
    <source>
        <dbReference type="ARBA" id="ARBA00001964"/>
    </source>
</evidence>
<dbReference type="GO" id="GO:0018491">
    <property type="term" value="F:2-oxobutyrate synthase activity"/>
    <property type="evidence" value="ECO:0007669"/>
    <property type="project" value="UniProtKB-ARBA"/>
</dbReference>
<dbReference type="InterPro" id="IPR051457">
    <property type="entry name" value="2-oxoacid:Fd_oxidoreductase"/>
</dbReference>
<dbReference type="RefSeq" id="WP_052886463.1">
    <property type="nucleotide sequence ID" value="NZ_CP007493.1"/>
</dbReference>
<name>A0A3G1A7N3_9CREN</name>
<dbReference type="GO" id="GO:0019164">
    <property type="term" value="F:pyruvate synthase activity"/>
    <property type="evidence" value="ECO:0007669"/>
    <property type="project" value="UniProtKB-ARBA"/>
</dbReference>
<evidence type="ECO:0000256" key="4">
    <source>
        <dbReference type="ARBA" id="ARBA00011631"/>
    </source>
</evidence>
<dbReference type="PANTHER" id="PTHR48084">
    <property type="entry name" value="2-OXOGLUTARATE OXIDOREDUCTASE SUBUNIT KORB-RELATED"/>
    <property type="match status" value="1"/>
</dbReference>
<evidence type="ECO:0000256" key="8">
    <source>
        <dbReference type="ARBA" id="ARBA00023002"/>
    </source>
</evidence>
<dbReference type="NCBIfam" id="TIGR02177">
    <property type="entry name" value="PorB_KorB"/>
    <property type="match status" value="1"/>
</dbReference>
<evidence type="ECO:0000313" key="16">
    <source>
        <dbReference type="Proteomes" id="UP000266720"/>
    </source>
</evidence>
<keyword evidence="6" id="KW-0479">Metal-binding</keyword>
<keyword evidence="11" id="KW-0786">Thiamine pyrophosphate</keyword>
<comment type="cofactor">
    <cofactor evidence="3">
        <name>[4Fe-4S] cluster</name>
        <dbReference type="ChEBI" id="CHEBI:49883"/>
    </cofactor>
</comment>
<evidence type="ECO:0000256" key="9">
    <source>
        <dbReference type="ARBA" id="ARBA00023004"/>
    </source>
</evidence>
<evidence type="ECO:0000256" key="3">
    <source>
        <dbReference type="ARBA" id="ARBA00001966"/>
    </source>
</evidence>
<proteinExistence type="predicted"/>
<dbReference type="Proteomes" id="UP000266720">
    <property type="component" value="Chromosome"/>
</dbReference>
<comment type="cofactor">
    <cofactor evidence="2">
        <name>thiamine diphosphate</name>
        <dbReference type="ChEBI" id="CHEBI:58937"/>
    </cofactor>
</comment>
<dbReference type="GO" id="GO:0046872">
    <property type="term" value="F:metal ion binding"/>
    <property type="evidence" value="ECO:0007669"/>
    <property type="project" value="UniProtKB-KW"/>
</dbReference>
<dbReference type="KEGG" id="tcb:TCARB_0261"/>
<dbReference type="PANTHER" id="PTHR48084:SF4">
    <property type="entry name" value="2-OXOGLUTARATE OXIDOREDUCTASE SUBUNIT KORB"/>
    <property type="match status" value="1"/>
</dbReference>
<feature type="domain" description="Thiamine pyrophosphate enzyme TPP-binding" evidence="13">
    <location>
        <begin position="46"/>
        <end position="194"/>
    </location>
</feature>
<keyword evidence="7" id="KW-0460">Magnesium</keyword>
<dbReference type="EC" id="1.2.7.11" evidence="5"/>
<comment type="catalytic activity">
    <reaction evidence="12">
        <text>a 2-oxocarboxylate + 2 oxidized [2Fe-2S]-[ferredoxin] + CoA = an acyl-CoA + 2 reduced [2Fe-2S]-[ferredoxin] + CO2 + H(+)</text>
        <dbReference type="Rhea" id="RHEA:42316"/>
        <dbReference type="Rhea" id="RHEA-COMP:10000"/>
        <dbReference type="Rhea" id="RHEA-COMP:10001"/>
        <dbReference type="ChEBI" id="CHEBI:15378"/>
        <dbReference type="ChEBI" id="CHEBI:16526"/>
        <dbReference type="ChEBI" id="CHEBI:33737"/>
        <dbReference type="ChEBI" id="CHEBI:33738"/>
        <dbReference type="ChEBI" id="CHEBI:35179"/>
        <dbReference type="ChEBI" id="CHEBI:57287"/>
        <dbReference type="ChEBI" id="CHEBI:58342"/>
        <dbReference type="EC" id="1.2.7.11"/>
    </reaction>
</comment>
<evidence type="ECO:0000259" key="14">
    <source>
        <dbReference type="Pfam" id="PF12367"/>
    </source>
</evidence>
<dbReference type="NCBIfam" id="NF008820">
    <property type="entry name" value="PRK11866.1"/>
    <property type="match status" value="1"/>
</dbReference>
<dbReference type="Gene3D" id="3.40.50.970">
    <property type="match status" value="1"/>
</dbReference>
<evidence type="ECO:0000256" key="1">
    <source>
        <dbReference type="ARBA" id="ARBA00001946"/>
    </source>
</evidence>
<evidence type="ECO:0000256" key="12">
    <source>
        <dbReference type="ARBA" id="ARBA00048893"/>
    </source>
</evidence>
<dbReference type="AlphaFoldDB" id="A0A3G1A7N3"/>
<evidence type="ECO:0000313" key="15">
    <source>
        <dbReference type="EMBL" id="AJB41337.1"/>
    </source>
</evidence>
<keyword evidence="8 15" id="KW-0560">Oxidoreductase</keyword>
<evidence type="ECO:0000256" key="7">
    <source>
        <dbReference type="ARBA" id="ARBA00022842"/>
    </source>
</evidence>
<sequence length="280" mass="31283">MDPSIFDTGKRPVWCPGCGNYSILLALRKALAELEINPERVMIVTGIGCHGRMSEYMKTNTFHTIHGRVLPLATGIKLANPDLLVIGHSGDGDAYAIGMGHFPHAARRNIDIKLIVHDNMIFGLTTGQVTPTTPIGVKTRSTPFGNFEQPLNPILLALASGATFVARGFSGEVEHLKELFKKAIKHRGFAFIDVLQPCVTFYNTYTILRQRVYKLEDTGHDPTDFERAVKLASETERIPIGIFYRINRPILEDAFLHAMNPPPALRQKPADIRKILERFR</sequence>
<evidence type="ECO:0000256" key="11">
    <source>
        <dbReference type="ARBA" id="ARBA00023052"/>
    </source>
</evidence>
<dbReference type="SUPFAM" id="SSF52518">
    <property type="entry name" value="Thiamin diphosphate-binding fold (THDP-binding)"/>
    <property type="match status" value="1"/>
</dbReference>
<dbReference type="Pfam" id="PF02775">
    <property type="entry name" value="TPP_enzyme_C"/>
    <property type="match status" value="1"/>
</dbReference>
<dbReference type="CDD" id="cd03375">
    <property type="entry name" value="TPP_OGFOR"/>
    <property type="match status" value="1"/>
</dbReference>
<gene>
    <name evidence="15" type="ORF">TCARB_0261</name>
</gene>
<dbReference type="GO" id="GO:0030976">
    <property type="term" value="F:thiamine pyrophosphate binding"/>
    <property type="evidence" value="ECO:0007669"/>
    <property type="project" value="InterPro"/>
</dbReference>
<protein>
    <recommendedName>
        <fullName evidence="5">2-oxoacid oxidoreductase (ferredoxin)</fullName>
        <ecNumber evidence="5">1.2.7.11</ecNumber>
    </recommendedName>
</protein>
<comment type="cofactor">
    <cofactor evidence="1">
        <name>Mg(2+)</name>
        <dbReference type="ChEBI" id="CHEBI:18420"/>
    </cofactor>
</comment>
<feature type="domain" description="Pyruvate ferredoxin oxidoreductase beta subunit C-terminal" evidence="14">
    <location>
        <begin position="198"/>
        <end position="255"/>
    </location>
</feature>
<dbReference type="InterPro" id="IPR011766">
    <property type="entry name" value="TPP_enzyme_TPP-bd"/>
</dbReference>
<evidence type="ECO:0000256" key="6">
    <source>
        <dbReference type="ARBA" id="ARBA00022723"/>
    </source>
</evidence>
<reference evidence="16" key="1">
    <citation type="book" date="2010" name="EXTREMOPHILES" publisher="0:0-0">
        <title>Complete genome sequences of ten hyperthermophilic archaea reveal their metabolic capabilities and possible ecological roles.</title>
        <editorList>
            <person name="?"/>
        </editorList>
        <authorList>
            <person name="Ravin N.V."/>
            <person name="Mardanov A.V."/>
            <person name="Bonch-Osmolovskaya E.A."/>
            <person name="Skryabin K.G."/>
        </authorList>
    </citation>
    <scope>NUCLEOTIDE SEQUENCE [LARGE SCALE GENOMIC DNA]</scope>
    <source>
        <strain evidence="16">1505</strain>
    </source>
</reference>
<organism evidence="15 16">
    <name type="scientific">Thermofilum adornatum 1505</name>
    <dbReference type="NCBI Taxonomy" id="697581"/>
    <lineage>
        <taxon>Archaea</taxon>
        <taxon>Thermoproteota</taxon>
        <taxon>Thermoprotei</taxon>
        <taxon>Thermofilales</taxon>
        <taxon>Thermofilaceae</taxon>
        <taxon>Thermofilum</taxon>
    </lineage>
</organism>
<accession>A0A3G1A7N3</accession>
<dbReference type="GO" id="GO:0051536">
    <property type="term" value="F:iron-sulfur cluster binding"/>
    <property type="evidence" value="ECO:0007669"/>
    <property type="project" value="UniProtKB-KW"/>
</dbReference>
<dbReference type="GeneID" id="25405719"/>
<evidence type="ECO:0000259" key="13">
    <source>
        <dbReference type="Pfam" id="PF02775"/>
    </source>
</evidence>
<dbReference type="STRING" id="697581.TCARB_0261"/>
<dbReference type="InterPro" id="IPR032686">
    <property type="entry name" value="PFO_beta_C"/>
</dbReference>
<keyword evidence="10" id="KW-0411">Iron-sulfur</keyword>
<dbReference type="InterPro" id="IPR029061">
    <property type="entry name" value="THDP-binding"/>
</dbReference>
<dbReference type="Pfam" id="PF12367">
    <property type="entry name" value="PFO_beta_C"/>
    <property type="match status" value="1"/>
</dbReference>
<evidence type="ECO:0000256" key="5">
    <source>
        <dbReference type="ARBA" id="ARBA00012691"/>
    </source>
</evidence>
<dbReference type="InterPro" id="IPR011896">
    <property type="entry name" value="OFOB"/>
</dbReference>